<dbReference type="AlphaFoldDB" id="A0A0E9SHQ2"/>
<organism evidence="1">
    <name type="scientific">Anguilla anguilla</name>
    <name type="common">European freshwater eel</name>
    <name type="synonym">Muraena anguilla</name>
    <dbReference type="NCBI Taxonomy" id="7936"/>
    <lineage>
        <taxon>Eukaryota</taxon>
        <taxon>Metazoa</taxon>
        <taxon>Chordata</taxon>
        <taxon>Craniata</taxon>
        <taxon>Vertebrata</taxon>
        <taxon>Euteleostomi</taxon>
        <taxon>Actinopterygii</taxon>
        <taxon>Neopterygii</taxon>
        <taxon>Teleostei</taxon>
        <taxon>Anguilliformes</taxon>
        <taxon>Anguillidae</taxon>
        <taxon>Anguilla</taxon>
    </lineage>
</organism>
<accession>A0A0E9SHQ2</accession>
<name>A0A0E9SHQ2_ANGAN</name>
<reference evidence="1" key="2">
    <citation type="journal article" date="2015" name="Fish Shellfish Immunol.">
        <title>Early steps in the European eel (Anguilla anguilla)-Vibrio vulnificus interaction in the gills: Role of the RtxA13 toxin.</title>
        <authorList>
            <person name="Callol A."/>
            <person name="Pajuelo D."/>
            <person name="Ebbesson L."/>
            <person name="Teles M."/>
            <person name="MacKenzie S."/>
            <person name="Amaro C."/>
        </authorList>
    </citation>
    <scope>NUCLEOTIDE SEQUENCE</scope>
</reference>
<sequence>MKTHSEINRQGVFVMFHEDMSNECKNIHVIKNIANCCSMVPTLQLLNNNPLLPNEL</sequence>
<evidence type="ECO:0000313" key="1">
    <source>
        <dbReference type="EMBL" id="JAH40043.1"/>
    </source>
</evidence>
<proteinExistence type="predicted"/>
<protein>
    <submittedName>
        <fullName evidence="1">Uncharacterized protein</fullName>
    </submittedName>
</protein>
<reference evidence="1" key="1">
    <citation type="submission" date="2014-11" db="EMBL/GenBank/DDBJ databases">
        <authorList>
            <person name="Amaro Gonzalez C."/>
        </authorList>
    </citation>
    <scope>NUCLEOTIDE SEQUENCE</scope>
</reference>
<dbReference type="EMBL" id="GBXM01068534">
    <property type="protein sequence ID" value="JAH40043.1"/>
    <property type="molecule type" value="Transcribed_RNA"/>
</dbReference>